<evidence type="ECO:0000313" key="3">
    <source>
        <dbReference type="Proteomes" id="UP000076400"/>
    </source>
</evidence>
<organism evidence="2 3">
    <name type="scientific">Oceanibaculum pacificum</name>
    <dbReference type="NCBI Taxonomy" id="580166"/>
    <lineage>
        <taxon>Bacteria</taxon>
        <taxon>Pseudomonadati</taxon>
        <taxon>Pseudomonadota</taxon>
        <taxon>Alphaproteobacteria</taxon>
        <taxon>Rhodospirillales</taxon>
        <taxon>Oceanibaculaceae</taxon>
        <taxon>Oceanibaculum</taxon>
    </lineage>
</organism>
<dbReference type="EMBL" id="LPXN01000065">
    <property type="protein sequence ID" value="KZD12005.1"/>
    <property type="molecule type" value="Genomic_DNA"/>
</dbReference>
<dbReference type="AlphaFoldDB" id="A0A154WEW1"/>
<feature type="domain" description="eCIS core" evidence="1">
    <location>
        <begin position="51"/>
        <end position="124"/>
    </location>
</feature>
<dbReference type="Proteomes" id="UP000076400">
    <property type="component" value="Unassembled WGS sequence"/>
</dbReference>
<name>A0A154WEW1_9PROT</name>
<comment type="caution">
    <text evidence="2">The sequence shown here is derived from an EMBL/GenBank/DDBJ whole genome shotgun (WGS) entry which is preliminary data.</text>
</comment>
<sequence length="408" mass="42936">MRNGIIQGYFAAGRMPRGLVVQRHGGGESFQVTPAMAARLGAGGGQSLGQPLPPAIQRRMESVLGASLGDVRIRIGPEAPALGAVAFTLGSTIHFAPGRYDPNSRQGLQLLGHELAHVVQQRQGRVRNPFGSGIAVVSDRALEAQADAIGVKAAMAVGMPGGGAVQRQPGLPTSHPHLVAQPRWSWGAAAGVVGAGLAFATGFGAVGIGVAGVTSLLAGHYLSGDTPGGQLNVPIARRTNRPARLRNTPPQYSITLNAYKHGRLDVGHAFVTIEMDGQVTMAMGLSPRDLPDDTLRSRIGYFLNTARGQSGRIYVEFDSLGDGNLKRKTWPISEAQAARAMTKMNEDRRLNLDTARNDPGDHGWGGGPSYNAFSNCASWALDVLAAAGIGTWEYRGLITRPGAFYNAI</sequence>
<reference evidence="2 3" key="1">
    <citation type="submission" date="2015-12" db="EMBL/GenBank/DDBJ databases">
        <title>Genome sequence of Oceanibaculum pacificum MCCC 1A02656.</title>
        <authorList>
            <person name="Lu L."/>
            <person name="Lai Q."/>
            <person name="Shao Z."/>
            <person name="Qian P."/>
        </authorList>
    </citation>
    <scope>NUCLEOTIDE SEQUENCE [LARGE SCALE GENOMIC DNA]</scope>
    <source>
        <strain evidence="2 3">MCCC 1A02656</strain>
    </source>
</reference>
<dbReference type="InterPro" id="IPR025295">
    <property type="entry name" value="eCIS_core_dom"/>
</dbReference>
<accession>A0A154WEW1</accession>
<dbReference type="STRING" id="580166.AUP43_17755"/>
<gene>
    <name evidence="2" type="ORF">AUP43_17755</name>
</gene>
<dbReference type="Pfam" id="PF13699">
    <property type="entry name" value="eCIS_core"/>
    <property type="match status" value="1"/>
</dbReference>
<keyword evidence="3" id="KW-1185">Reference proteome</keyword>
<evidence type="ECO:0000313" key="2">
    <source>
        <dbReference type="EMBL" id="KZD12005.1"/>
    </source>
</evidence>
<evidence type="ECO:0000259" key="1">
    <source>
        <dbReference type="Pfam" id="PF13699"/>
    </source>
</evidence>
<protein>
    <recommendedName>
        <fullName evidence="1">eCIS core domain-containing protein</fullName>
    </recommendedName>
</protein>
<dbReference type="RefSeq" id="WP_067553353.1">
    <property type="nucleotide sequence ID" value="NZ_LPXN01000065.1"/>
</dbReference>
<proteinExistence type="predicted"/>